<dbReference type="FunFam" id="3.30.1010.10:FF:000002">
    <property type="entry name" value="Phosphatidylinositol 3-kinase catalytic subunit type 3"/>
    <property type="match status" value="1"/>
</dbReference>
<comment type="catalytic activity">
    <reaction evidence="10">
        <text>a 1,2-diacyl-sn-glycero-3-phospho-(1D-myo-inositol) + ATP = a 1,2-diacyl-sn-glycero-3-phospho-(1D-myo-inositol-3-phosphate) + ADP + H(+)</text>
        <dbReference type="Rhea" id="RHEA:12709"/>
        <dbReference type="ChEBI" id="CHEBI:15378"/>
        <dbReference type="ChEBI" id="CHEBI:30616"/>
        <dbReference type="ChEBI" id="CHEBI:57880"/>
        <dbReference type="ChEBI" id="CHEBI:58088"/>
        <dbReference type="ChEBI" id="CHEBI:456216"/>
        <dbReference type="EC" id="2.7.1.137"/>
    </reaction>
    <physiologicalReaction direction="left-to-right" evidence="10">
        <dbReference type="Rhea" id="RHEA:12710"/>
    </physiologicalReaction>
</comment>
<evidence type="ECO:0000256" key="6">
    <source>
        <dbReference type="ARBA" id="ARBA00022741"/>
    </source>
</evidence>
<dbReference type="FunCoup" id="G8YLD5">
    <property type="interactions" value="1399"/>
</dbReference>
<dbReference type="OrthoDB" id="67688at2759"/>
<dbReference type="PROSITE" id="PS00916">
    <property type="entry name" value="PI3_4_KINASE_2"/>
    <property type="match status" value="1"/>
</dbReference>
<dbReference type="PANTHER" id="PTHR10048:SF7">
    <property type="entry name" value="PHOSPHATIDYLINOSITOL 3-KINASE CATALYTIC SUBUNIT TYPE 3"/>
    <property type="match status" value="1"/>
</dbReference>
<dbReference type="GO" id="GO:0010008">
    <property type="term" value="C:endosome membrane"/>
    <property type="evidence" value="ECO:0007669"/>
    <property type="project" value="UniProtKB-SubCell"/>
</dbReference>
<keyword evidence="6 14" id="KW-0547">Nucleotide-binding</keyword>
<dbReference type="Pfam" id="PF00792">
    <property type="entry name" value="PI3K_C2"/>
    <property type="match status" value="1"/>
</dbReference>
<dbReference type="SUPFAM" id="SSF48371">
    <property type="entry name" value="ARM repeat"/>
    <property type="match status" value="1"/>
</dbReference>
<dbReference type="GO" id="GO:0005524">
    <property type="term" value="F:ATP binding"/>
    <property type="evidence" value="ECO:0007669"/>
    <property type="project" value="UniProtKB-UniRule"/>
</dbReference>
<evidence type="ECO:0000256" key="1">
    <source>
        <dbReference type="ARBA" id="ARBA00004150"/>
    </source>
</evidence>
<dbReference type="Pfam" id="PF00613">
    <property type="entry name" value="PI3Ka"/>
    <property type="match status" value="2"/>
</dbReference>
<name>G8YLD5_PICSO</name>
<evidence type="ECO:0000256" key="13">
    <source>
        <dbReference type="ARBA" id="ARBA00061999"/>
    </source>
</evidence>
<dbReference type="STRING" id="559304.G8YLD5"/>
<dbReference type="GO" id="GO:0005794">
    <property type="term" value="C:Golgi apparatus"/>
    <property type="evidence" value="ECO:0007669"/>
    <property type="project" value="UniProtKB-SubCell"/>
</dbReference>
<dbReference type="SMART" id="SM00142">
    <property type="entry name" value="PI3K_C2"/>
    <property type="match status" value="1"/>
</dbReference>
<dbReference type="Gene3D" id="3.30.1010.10">
    <property type="entry name" value="Phosphatidylinositol 3-kinase Catalytic Subunit, Chain A, domain 4"/>
    <property type="match status" value="1"/>
</dbReference>
<dbReference type="InParanoid" id="G8YLD5"/>
<dbReference type="Gene3D" id="1.25.40.70">
    <property type="entry name" value="Phosphatidylinositol 3-kinase, accessory domain (PIK)"/>
    <property type="match status" value="1"/>
</dbReference>
<keyword evidence="8 14" id="KW-0418">Kinase</keyword>
<dbReference type="CDD" id="cd00896">
    <property type="entry name" value="PI3Kc_III"/>
    <property type="match status" value="1"/>
</dbReference>
<dbReference type="AlphaFoldDB" id="G8YLD5"/>
<dbReference type="FunFam" id="1.10.1070.11:FF:000002">
    <property type="entry name" value="Phosphatidylinositol 3-kinase catalytic subunit type 3"/>
    <property type="match status" value="1"/>
</dbReference>
<dbReference type="SUPFAM" id="SSF56112">
    <property type="entry name" value="Protein kinase-like (PK-like)"/>
    <property type="match status" value="1"/>
</dbReference>
<dbReference type="GO" id="GO:0000045">
    <property type="term" value="P:autophagosome assembly"/>
    <property type="evidence" value="ECO:0007669"/>
    <property type="project" value="TreeGrafter"/>
</dbReference>
<evidence type="ECO:0000256" key="2">
    <source>
        <dbReference type="ARBA" id="ARBA00004481"/>
    </source>
</evidence>
<dbReference type="GO" id="GO:0034272">
    <property type="term" value="C:phosphatidylinositol 3-kinase complex, class III, type II"/>
    <property type="evidence" value="ECO:0007669"/>
    <property type="project" value="TreeGrafter"/>
</dbReference>
<keyword evidence="19" id="KW-1185">Reference proteome</keyword>
<reference evidence="18 19" key="1">
    <citation type="journal article" date="2012" name="G3 (Bethesda)">
        <title>Pichia sorbitophila, an interspecies yeast hybrid reveals early steps of genome resolution following polyploidization.</title>
        <authorList>
            <person name="Leh Louis V."/>
            <person name="Despons L."/>
            <person name="Friedrich A."/>
            <person name="Martin T."/>
            <person name="Durrens P."/>
            <person name="Casaregola S."/>
            <person name="Neuveglise C."/>
            <person name="Fairhead C."/>
            <person name="Marck C."/>
            <person name="Cruz J.A."/>
            <person name="Straub M.L."/>
            <person name="Kugler V."/>
            <person name="Sacerdot C."/>
            <person name="Uzunov Z."/>
            <person name="Thierry A."/>
            <person name="Weiss S."/>
            <person name="Bleykasten C."/>
            <person name="De Montigny J."/>
            <person name="Jacques N."/>
            <person name="Jung P."/>
            <person name="Lemaire M."/>
            <person name="Mallet S."/>
            <person name="Morel G."/>
            <person name="Richard G.F."/>
            <person name="Sarkar A."/>
            <person name="Savel G."/>
            <person name="Schacherer J."/>
            <person name="Seret M.L."/>
            <person name="Talla E."/>
            <person name="Samson G."/>
            <person name="Jubin C."/>
            <person name="Poulain J."/>
            <person name="Vacherie B."/>
            <person name="Barbe V."/>
            <person name="Pelletier E."/>
            <person name="Sherman D.J."/>
            <person name="Westhof E."/>
            <person name="Weissenbach J."/>
            <person name="Baret P.V."/>
            <person name="Wincker P."/>
            <person name="Gaillardin C."/>
            <person name="Dujon B."/>
            <person name="Souciet J.L."/>
        </authorList>
    </citation>
    <scope>NUCLEOTIDE SEQUENCE [LARGE SCALE GENOMIC DNA]</scope>
    <source>
        <strain evidence="19">ATCC MYA-4447 / BCRC 22081 / CBS 7064 / NBRC 10061 / NRRL Y-12695</strain>
    </source>
</reference>
<feature type="domain" description="PI3K/PI4K catalytic" evidence="15">
    <location>
        <begin position="711"/>
        <end position="1044"/>
    </location>
</feature>
<dbReference type="PROSITE" id="PS50290">
    <property type="entry name" value="PI3_4_KINASE_3"/>
    <property type="match status" value="1"/>
</dbReference>
<comment type="subunit">
    <text evidence="13">Component of the autophagy-specific VPS34 PI3-kinase complex I composed of at least VPS15, VPS30, VPS34, and of the VPS34 PI3-kinase complex II composed of VPS15, VPS30, VPS34 and VPS38. Interacts with VMNA7.</text>
</comment>
<feature type="domain" description="PIK helical" evidence="16">
    <location>
        <begin position="360"/>
        <end position="629"/>
    </location>
</feature>
<evidence type="ECO:0000259" key="16">
    <source>
        <dbReference type="PROSITE" id="PS51545"/>
    </source>
</evidence>
<dbReference type="InterPro" id="IPR016024">
    <property type="entry name" value="ARM-type_fold"/>
</dbReference>
<evidence type="ECO:0000256" key="7">
    <source>
        <dbReference type="ARBA" id="ARBA00022753"/>
    </source>
</evidence>
<evidence type="ECO:0000256" key="9">
    <source>
        <dbReference type="ARBA" id="ARBA00022840"/>
    </source>
</evidence>
<protein>
    <recommendedName>
        <fullName evidence="11 14">Phosphatidylinositol 3-kinase VPS34</fullName>
        <ecNumber evidence="4 14">2.7.1.137</ecNumber>
    </recommendedName>
</protein>
<evidence type="ECO:0000256" key="5">
    <source>
        <dbReference type="ARBA" id="ARBA00022679"/>
    </source>
</evidence>
<dbReference type="InterPro" id="IPR036940">
    <property type="entry name" value="PI3/4_kinase_cat_sf"/>
</dbReference>
<dbReference type="SUPFAM" id="SSF49562">
    <property type="entry name" value="C2 domain (Calcium/lipid-binding domain, CaLB)"/>
    <property type="match status" value="1"/>
</dbReference>
<dbReference type="HOGENOM" id="CLU_004869_0_0_1"/>
<comment type="similarity">
    <text evidence="3">Belongs to the PI3/PI4-kinase family. Type III PI4K subfamily.</text>
</comment>
<feature type="domain" description="C2 PI3K-type" evidence="17">
    <location>
        <begin position="54"/>
        <end position="219"/>
    </location>
</feature>
<keyword evidence="5 14" id="KW-0808">Transferase</keyword>
<evidence type="ECO:0000256" key="4">
    <source>
        <dbReference type="ARBA" id="ARBA00012073"/>
    </source>
</evidence>
<dbReference type="GO" id="GO:0005777">
    <property type="term" value="C:peroxisome"/>
    <property type="evidence" value="ECO:0007669"/>
    <property type="project" value="TreeGrafter"/>
</dbReference>
<dbReference type="InterPro" id="IPR008290">
    <property type="entry name" value="PI3K_Vps34"/>
</dbReference>
<evidence type="ECO:0000256" key="10">
    <source>
        <dbReference type="ARBA" id="ARBA00023985"/>
    </source>
</evidence>
<dbReference type="InterPro" id="IPR057756">
    <property type="entry name" value="PI3-kinase_type3/VPS34_cat"/>
</dbReference>
<organism evidence="18 19">
    <name type="scientific">Pichia sorbitophila (strain ATCC MYA-4447 / BCRC 22081 / CBS 7064 / NBRC 10061 / NRRL Y-12695)</name>
    <name type="common">Hybrid yeast</name>
    <dbReference type="NCBI Taxonomy" id="559304"/>
    <lineage>
        <taxon>Eukaryota</taxon>
        <taxon>Fungi</taxon>
        <taxon>Dikarya</taxon>
        <taxon>Ascomycota</taxon>
        <taxon>Saccharomycotina</taxon>
        <taxon>Pichiomycetes</taxon>
        <taxon>Debaryomycetaceae</taxon>
        <taxon>Millerozyma</taxon>
    </lineage>
</organism>
<evidence type="ECO:0000256" key="12">
    <source>
        <dbReference type="ARBA" id="ARBA00059175"/>
    </source>
</evidence>
<evidence type="ECO:0000256" key="14">
    <source>
        <dbReference type="PIRNR" id="PIRNR000587"/>
    </source>
</evidence>
<dbReference type="GO" id="GO:0006897">
    <property type="term" value="P:endocytosis"/>
    <property type="evidence" value="ECO:0007669"/>
    <property type="project" value="TreeGrafter"/>
</dbReference>
<evidence type="ECO:0000256" key="11">
    <source>
        <dbReference type="ARBA" id="ARBA00041128"/>
    </source>
</evidence>
<dbReference type="InterPro" id="IPR042236">
    <property type="entry name" value="PI3K_accessory_sf"/>
</dbReference>
<dbReference type="Pfam" id="PF00454">
    <property type="entry name" value="PI3_PI4_kinase"/>
    <property type="match status" value="1"/>
</dbReference>
<dbReference type="GO" id="GO:0034271">
    <property type="term" value="C:phosphatidylinositol 3-kinase complex, class III, type I"/>
    <property type="evidence" value="ECO:0007669"/>
    <property type="project" value="TreeGrafter"/>
</dbReference>
<dbReference type="OMA" id="EPMEPPM"/>
<dbReference type="InterPro" id="IPR018936">
    <property type="entry name" value="PI3/4_kinase_CS"/>
</dbReference>
<dbReference type="InterPro" id="IPR011009">
    <property type="entry name" value="Kinase-like_dom_sf"/>
</dbReference>
<keyword evidence="7" id="KW-0967">Endosome</keyword>
<dbReference type="EC" id="2.7.1.137" evidence="4 14"/>
<dbReference type="SMART" id="SM00146">
    <property type="entry name" value="PI3Kc"/>
    <property type="match status" value="1"/>
</dbReference>
<evidence type="ECO:0000259" key="17">
    <source>
        <dbReference type="PROSITE" id="PS51547"/>
    </source>
</evidence>
<dbReference type="PROSITE" id="PS51547">
    <property type="entry name" value="C2_PI3K"/>
    <property type="match status" value="1"/>
</dbReference>
<dbReference type="InterPro" id="IPR001263">
    <property type="entry name" value="PI3K_accessory_dom"/>
</dbReference>
<dbReference type="GO" id="GO:0016303">
    <property type="term" value="F:1-phosphatidylinositol-3-kinase activity"/>
    <property type="evidence" value="ECO:0007669"/>
    <property type="project" value="UniProtKB-UniRule"/>
</dbReference>
<dbReference type="InterPro" id="IPR000403">
    <property type="entry name" value="PI3/4_kinase_cat_dom"/>
</dbReference>
<dbReference type="GO" id="GO:0048015">
    <property type="term" value="P:phosphatidylinositol-mediated signaling"/>
    <property type="evidence" value="ECO:0007669"/>
    <property type="project" value="TreeGrafter"/>
</dbReference>
<dbReference type="EMBL" id="FO082054">
    <property type="protein sequence ID" value="CCE88869.1"/>
    <property type="molecule type" value="Genomic_DNA"/>
</dbReference>
<comment type="function">
    <text evidence="12">Multifunctional phosphatidylinositol 3-kinase involved in acidification of vacuoles, pH-dependent cell growth, and autophagocytosis. Plays an important role in protein transport and virulence. Component of the autophagy-specific VPS34 PI3-kinase complex I essential to recruit the ATG8-phosphatidylinositol conjugate and the ATG12-ATG5 conjugate to the pre-autophagosomal structure. Also involved in endosome-to-Golgi retrograde transport as part of the VPS34 PI3-kinase complex II. This second complex is required for the endosome-to-Golgi retrieval of PEP1 and KEX2, and the recruitment of VPS5 and VPS7, two components of the retromer complex, to endosomal membranes (probably through the synthesis of a specific pool of phosphatidylinositol 3-phosphate recruiting the retromer to the endosomes). Finally, it might also be involved in ethanol tolerance and cell wall integrity.</text>
</comment>
<dbReference type="InterPro" id="IPR015433">
    <property type="entry name" value="PI3/4_kinase"/>
</dbReference>
<evidence type="ECO:0000259" key="15">
    <source>
        <dbReference type="PROSITE" id="PS50290"/>
    </source>
</evidence>
<gene>
    <name evidence="18" type="primary">Piso0_001659</name>
    <name evidence="18" type="ORF">GNLVRS01_PISO0F11247g</name>
</gene>
<keyword evidence="9 14" id="KW-0067">ATP-binding</keyword>
<evidence type="ECO:0000256" key="8">
    <source>
        <dbReference type="ARBA" id="ARBA00022777"/>
    </source>
</evidence>
<dbReference type="PROSITE" id="PS51545">
    <property type="entry name" value="PIK_HELICAL"/>
    <property type="match status" value="1"/>
</dbReference>
<dbReference type="InterPro" id="IPR035892">
    <property type="entry name" value="C2_domain_sf"/>
</dbReference>
<sequence length="1060" mass="120774">MTSNKSHALDEAVKTSTSTVSFGLTKDLNIPIVINIYNLVPSSYSWAYKHLVTPSEKYKDPTVFQRLSNIYINSDLFIRVQVVDGASNNPLTYPVQTPYQAFVGNRRQWNAHLKLPICFNQVGIDSYLRFEILEIKNTTPVLFGAGCVSLFNKKNSTLRSGRSTVAIYTNDLSAKRSQVEYGDIIETNELEEAITKYGNGEVPKVAWLDKISLSYIEEEKASKSSEKYSSVSEEDENESSFKLYVEFPRLDIPYVYSEALFSSPSSVPHFSNRVLRQQNPLNEQSGTSVVINSVDIQQSKDFDSAYKVYDPDYQGIKHDSSIIQGPNNRTQKNILSNPLDPIERKYHKLERNINNNSIFDKDLKPPPQLRDELLKILSKPSNIPLNDIEKNLIWKFRYYFSKNNAVSFAYSTNESGRGITSGNSIAKNSKSFLTKFLRSINWENDYELDHAFNEIIPNYWSVDKIEIGDSLELLGNNFNPFSLISSLRVNSGSTTPNDQKSNEISKLKHILKYVTFLRKFAVKRLQLANDEELLLYLLQLVQALKFEIYATEDDINKVTSLPLNITIPTEDNLENSALVTFLIGRAVESEKLGNFFYWFMKVENEDQINNPGRSQTKIYSLILNRYINKLRKFSQINKTPSYNYLKSQIWFIKKLTSLVELIRTTFKKNEATARKAQYLEEYLANPSNEMLSFSQPFPLPLDPSVIVCGCYPKESSVFKSSLAPLKITLKTIENYGQVKDSFISSNKNKYGKYPLMFKIGDDLRQDQLVIQIINLMDRLLKNENLDLRLTPYKILATSPIAGLIQFVPNETLDAVLSNSYLEAASPATDNRVAQLTAYSNSSSNVPTNGILNYLRLHSNDWTGDRKGNQGTKLDALPMSQQHAVTTDLGVSPMIIDNYVRSCAGYCVITYLLGVGDRHLDNLLLSPNGKFWHADFGYILGHDPKPFPPLMKLPIQVIDGMGGLNHENYNIFKNYCFITYTTLRKSSNLILNLFQLMLDANIPDIQMDPQRAVEKVQEKFCLEMTEEEAILHFQNLINDSVNAFLPVVIDRLHSLAQYWRA</sequence>
<dbReference type="InterPro" id="IPR002420">
    <property type="entry name" value="PI3K-type_C2_dom"/>
</dbReference>
<proteinExistence type="inferred from homology"/>
<dbReference type="PANTHER" id="PTHR10048">
    <property type="entry name" value="PHOSPHATIDYLINOSITOL KINASE"/>
    <property type="match status" value="1"/>
</dbReference>
<evidence type="ECO:0000313" key="18">
    <source>
        <dbReference type="EMBL" id="CCE88869.1"/>
    </source>
</evidence>
<dbReference type="GO" id="GO:0000407">
    <property type="term" value="C:phagophore assembly site"/>
    <property type="evidence" value="ECO:0007669"/>
    <property type="project" value="TreeGrafter"/>
</dbReference>
<dbReference type="eggNOG" id="KOG0906">
    <property type="taxonomic scope" value="Eukaryota"/>
</dbReference>
<dbReference type="SMART" id="SM00145">
    <property type="entry name" value="PI3Ka"/>
    <property type="match status" value="1"/>
</dbReference>
<evidence type="ECO:0000256" key="3">
    <source>
        <dbReference type="ARBA" id="ARBA00006209"/>
    </source>
</evidence>
<comment type="subcellular location">
    <subcellularLocation>
        <location evidence="2">Endosome membrane</location>
        <topology evidence="2">Peripheral membrane protein</topology>
    </subcellularLocation>
    <subcellularLocation>
        <location evidence="1">Golgi apparatus</location>
        <location evidence="1">trans-Golgi network membrane</location>
        <topology evidence="1">Peripheral membrane protein</topology>
    </subcellularLocation>
</comment>
<evidence type="ECO:0000313" key="19">
    <source>
        <dbReference type="Proteomes" id="UP000005222"/>
    </source>
</evidence>
<dbReference type="PIRSF" id="PIRSF000587">
    <property type="entry name" value="PI3K_Vps34"/>
    <property type="match status" value="1"/>
</dbReference>
<dbReference type="Gene3D" id="1.10.1070.11">
    <property type="entry name" value="Phosphatidylinositol 3-/4-kinase, catalytic domain"/>
    <property type="match status" value="1"/>
</dbReference>
<dbReference type="PROSITE" id="PS00915">
    <property type="entry name" value="PI3_4_KINASE_1"/>
    <property type="match status" value="1"/>
</dbReference>
<accession>G8YLD5</accession>
<dbReference type="CDD" id="cd08397">
    <property type="entry name" value="C2_PI3K_class_III"/>
    <property type="match status" value="1"/>
</dbReference>
<dbReference type="Proteomes" id="UP000005222">
    <property type="component" value="Chromosome F"/>
</dbReference>